<dbReference type="GO" id="GO:0016020">
    <property type="term" value="C:membrane"/>
    <property type="evidence" value="ECO:0007669"/>
    <property type="project" value="TreeGrafter"/>
</dbReference>
<dbReference type="AlphaFoldDB" id="A0A4Q2UU53"/>
<evidence type="ECO:0000313" key="3">
    <source>
        <dbReference type="Proteomes" id="UP000290407"/>
    </source>
</evidence>
<dbReference type="Proteomes" id="UP000290407">
    <property type="component" value="Unassembled WGS sequence"/>
</dbReference>
<dbReference type="PANTHER" id="PTHR43798:SF33">
    <property type="entry name" value="HYDROLASE, PUTATIVE (AFU_ORTHOLOGUE AFUA_2G14860)-RELATED"/>
    <property type="match status" value="1"/>
</dbReference>
<keyword evidence="2" id="KW-0378">Hydrolase</keyword>
<dbReference type="EMBL" id="SBLB01000001">
    <property type="protein sequence ID" value="RYC71365.1"/>
    <property type="molecule type" value="Genomic_DNA"/>
</dbReference>
<dbReference type="InterPro" id="IPR050266">
    <property type="entry name" value="AB_hydrolase_sf"/>
</dbReference>
<accession>A0A4Q2UU53</accession>
<name>A0A4Q2UU53_9BACT</name>
<feature type="domain" description="AB hydrolase-1" evidence="1">
    <location>
        <begin position="9"/>
        <end position="232"/>
    </location>
</feature>
<dbReference type="Pfam" id="PF12697">
    <property type="entry name" value="Abhydrolase_6"/>
    <property type="match status" value="1"/>
</dbReference>
<dbReference type="SUPFAM" id="SSF53474">
    <property type="entry name" value="alpha/beta-Hydrolases"/>
    <property type="match status" value="1"/>
</dbReference>
<sequence length="243" mass="26208">MNQQPLICLIHGHGVDATIWQRVDADLSAEYPVVVPDVAHVATHRSIDEYAGLISKHLAAEAGADGQVVLVGHSMGGYIALAFAERYPDRVKGLVLFHSTAYADDDAKKEQRQQTIGKLNTAGAEPFIESTLPKMVAPGYPADQLKPYIDRYRTLPADALAAGMEAIMGRPDRTSVLRTASFPVLLILGKQDQLIAYDKTATLAGLSDQIKLVTLDQSGHLGMIEEPEAAVQALRIFIDGLPA</sequence>
<keyword evidence="3" id="KW-1185">Reference proteome</keyword>
<dbReference type="InterPro" id="IPR000073">
    <property type="entry name" value="AB_hydrolase_1"/>
</dbReference>
<dbReference type="PANTHER" id="PTHR43798">
    <property type="entry name" value="MONOACYLGLYCEROL LIPASE"/>
    <property type="match status" value="1"/>
</dbReference>
<comment type="caution">
    <text evidence="2">The sequence shown here is derived from an EMBL/GenBank/DDBJ whole genome shotgun (WGS) entry which is preliminary data.</text>
</comment>
<dbReference type="InterPro" id="IPR029058">
    <property type="entry name" value="AB_hydrolase_fold"/>
</dbReference>
<gene>
    <name evidence="2" type="ORF">EQG79_04270</name>
</gene>
<dbReference type="GO" id="GO:0016787">
    <property type="term" value="F:hydrolase activity"/>
    <property type="evidence" value="ECO:0007669"/>
    <property type="project" value="UniProtKB-KW"/>
</dbReference>
<organism evidence="2 3">
    <name type="scientific">Spirosoma sordidisoli</name>
    <dbReference type="NCBI Taxonomy" id="2502893"/>
    <lineage>
        <taxon>Bacteria</taxon>
        <taxon>Pseudomonadati</taxon>
        <taxon>Bacteroidota</taxon>
        <taxon>Cytophagia</taxon>
        <taxon>Cytophagales</taxon>
        <taxon>Cytophagaceae</taxon>
        <taxon>Spirosoma</taxon>
    </lineage>
</organism>
<evidence type="ECO:0000313" key="2">
    <source>
        <dbReference type="EMBL" id="RYC71365.1"/>
    </source>
</evidence>
<proteinExistence type="predicted"/>
<evidence type="ECO:0000259" key="1">
    <source>
        <dbReference type="Pfam" id="PF12697"/>
    </source>
</evidence>
<protein>
    <submittedName>
        <fullName evidence="2">Alpha/beta hydrolase</fullName>
    </submittedName>
</protein>
<dbReference type="PRINTS" id="PR00111">
    <property type="entry name" value="ABHYDROLASE"/>
</dbReference>
<reference evidence="2 3" key="1">
    <citation type="submission" date="2019-01" db="EMBL/GenBank/DDBJ databases">
        <title>Spirosoma flava sp. nov., a propanil-degrading bacterium isolated from herbicide-contaminated soil.</title>
        <authorList>
            <person name="Zhang L."/>
            <person name="Jiang J.-D."/>
        </authorList>
    </citation>
    <scope>NUCLEOTIDE SEQUENCE [LARGE SCALE GENOMIC DNA]</scope>
    <source>
        <strain evidence="2 3">TY50</strain>
    </source>
</reference>
<dbReference type="Gene3D" id="3.40.50.1820">
    <property type="entry name" value="alpha/beta hydrolase"/>
    <property type="match status" value="1"/>
</dbReference>
<dbReference type="RefSeq" id="WP_129600168.1">
    <property type="nucleotide sequence ID" value="NZ_SBLB01000001.1"/>
</dbReference>